<name>A0A7Y8GXV2_9BURK</name>
<evidence type="ECO:0000256" key="4">
    <source>
        <dbReference type="RuleBase" id="RU000389"/>
    </source>
</evidence>
<evidence type="ECO:0000313" key="7">
    <source>
        <dbReference type="Proteomes" id="UP000545507"/>
    </source>
</evidence>
<evidence type="ECO:0000313" key="6">
    <source>
        <dbReference type="EMBL" id="NWF46885.1"/>
    </source>
</evidence>
<dbReference type="GO" id="GO:0015627">
    <property type="term" value="C:type II protein secretion system complex"/>
    <property type="evidence" value="ECO:0007669"/>
    <property type="project" value="InterPro"/>
</dbReference>
<keyword evidence="3" id="KW-0488">Methylation</keyword>
<dbReference type="PANTHER" id="PTHR30093">
    <property type="entry name" value="GENERAL SECRETION PATHWAY PROTEIN G"/>
    <property type="match status" value="1"/>
</dbReference>
<dbReference type="InterPro" id="IPR000983">
    <property type="entry name" value="Bac_GSPG_pilin"/>
</dbReference>
<reference evidence="6 7" key="1">
    <citation type="submission" date="2019-09" db="EMBL/GenBank/DDBJ databases">
        <title>Hydrogenophaga aromatica sp. nov., isolated from a para-xylene-degrading enrichment culture.</title>
        <authorList>
            <person name="Tancsics A."/>
            <person name="Banerjee S."/>
        </authorList>
    </citation>
    <scope>NUCLEOTIDE SEQUENCE [LARGE SCALE GENOMIC DNA]</scope>
    <source>
        <strain evidence="6 7">D2P1</strain>
    </source>
</reference>
<dbReference type="GO" id="GO:0007155">
    <property type="term" value="P:cell adhesion"/>
    <property type="evidence" value="ECO:0007669"/>
    <property type="project" value="InterPro"/>
</dbReference>
<dbReference type="AlphaFoldDB" id="A0A7Y8GXV2"/>
<dbReference type="Pfam" id="PF00114">
    <property type="entry name" value="Pilin"/>
    <property type="match status" value="1"/>
</dbReference>
<keyword evidence="5" id="KW-1133">Transmembrane helix</keyword>
<dbReference type="Pfam" id="PF07963">
    <property type="entry name" value="N_methyl"/>
    <property type="match status" value="1"/>
</dbReference>
<dbReference type="GO" id="GO:0009289">
    <property type="term" value="C:pilus"/>
    <property type="evidence" value="ECO:0007669"/>
    <property type="project" value="InterPro"/>
</dbReference>
<dbReference type="Gene3D" id="3.30.700.10">
    <property type="entry name" value="Glycoprotein, Type 4 Pilin"/>
    <property type="match status" value="1"/>
</dbReference>
<evidence type="ECO:0000256" key="5">
    <source>
        <dbReference type="SAM" id="Phobius"/>
    </source>
</evidence>
<dbReference type="PRINTS" id="PR00813">
    <property type="entry name" value="BCTERIALGSPG"/>
</dbReference>
<keyword evidence="4" id="KW-0281">Fimbrium</keyword>
<feature type="transmembrane region" description="Helical" evidence="5">
    <location>
        <begin position="12"/>
        <end position="32"/>
    </location>
</feature>
<evidence type="ECO:0000256" key="2">
    <source>
        <dbReference type="ARBA" id="ARBA00011156"/>
    </source>
</evidence>
<comment type="subunit">
    <text evidence="2">The pili are polar flexible filaments of about 5.4 nanometers diameter and 2.5 micrometers average length; they consist of only a single polypeptide chain arranged in a helical configuration of five subunits per turn in the assembled pilus.</text>
</comment>
<comment type="caution">
    <text evidence="6">The sequence shown here is derived from an EMBL/GenBank/DDBJ whole genome shotgun (WGS) entry which is preliminary data.</text>
</comment>
<dbReference type="NCBIfam" id="TIGR02532">
    <property type="entry name" value="IV_pilin_GFxxxE"/>
    <property type="match status" value="1"/>
</dbReference>
<evidence type="ECO:0000256" key="3">
    <source>
        <dbReference type="ARBA" id="ARBA00022481"/>
    </source>
</evidence>
<dbReference type="SUPFAM" id="SSF54523">
    <property type="entry name" value="Pili subunits"/>
    <property type="match status" value="1"/>
</dbReference>
<dbReference type="InterPro" id="IPR045584">
    <property type="entry name" value="Pilin-like"/>
</dbReference>
<sequence>MKRSMQKGFTLIELMIVVAIIGILAAIAIPQYSDYVSRTRASGAAAELAGLRSAVSSCIADTLAITGCNGDTNGIVTTGFQLTKNITVAPTVANGVITTTTGATASAGGAALTWITTPTATTANIVWNNTGTVCNSTRGLKPGQGDCP</sequence>
<dbReference type="RefSeq" id="WP_177136780.1">
    <property type="nucleotide sequence ID" value="NZ_VYGV01000015.1"/>
</dbReference>
<organism evidence="6 7">
    <name type="scientific">Hydrogenophaga aromaticivorans</name>
    <dbReference type="NCBI Taxonomy" id="2610898"/>
    <lineage>
        <taxon>Bacteria</taxon>
        <taxon>Pseudomonadati</taxon>
        <taxon>Pseudomonadota</taxon>
        <taxon>Betaproteobacteria</taxon>
        <taxon>Burkholderiales</taxon>
        <taxon>Comamonadaceae</taxon>
        <taxon>Hydrogenophaga</taxon>
    </lineage>
</organism>
<dbReference type="InterPro" id="IPR001082">
    <property type="entry name" value="Pilin"/>
</dbReference>
<dbReference type="PANTHER" id="PTHR30093:SF34">
    <property type="entry name" value="PREPILIN PEPTIDASE-DEPENDENT PROTEIN D"/>
    <property type="match status" value="1"/>
</dbReference>
<evidence type="ECO:0000256" key="1">
    <source>
        <dbReference type="ARBA" id="ARBA00005233"/>
    </source>
</evidence>
<dbReference type="PROSITE" id="PS00409">
    <property type="entry name" value="PROKAR_NTER_METHYL"/>
    <property type="match status" value="1"/>
</dbReference>
<accession>A0A7Y8GXV2</accession>
<protein>
    <submittedName>
        <fullName evidence="6">Prepilin-type N-terminal cleavage/methylation domain-containing protein</fullName>
    </submittedName>
</protein>
<dbReference type="InterPro" id="IPR012902">
    <property type="entry name" value="N_methyl_site"/>
</dbReference>
<keyword evidence="5" id="KW-0812">Transmembrane</keyword>
<gene>
    <name evidence="6" type="ORF">F3K02_16725</name>
</gene>
<dbReference type="EMBL" id="VYGV01000015">
    <property type="protein sequence ID" value="NWF46885.1"/>
    <property type="molecule type" value="Genomic_DNA"/>
</dbReference>
<dbReference type="Proteomes" id="UP000545507">
    <property type="component" value="Unassembled WGS sequence"/>
</dbReference>
<comment type="similarity">
    <text evidence="1 4">Belongs to the N-Me-Phe pilin family.</text>
</comment>
<keyword evidence="7" id="KW-1185">Reference proteome</keyword>
<keyword evidence="5" id="KW-0472">Membrane</keyword>
<proteinExistence type="inferred from homology"/>
<dbReference type="GO" id="GO:0015628">
    <property type="term" value="P:protein secretion by the type II secretion system"/>
    <property type="evidence" value="ECO:0007669"/>
    <property type="project" value="InterPro"/>
</dbReference>